<evidence type="ECO:0000313" key="1">
    <source>
        <dbReference type="EMBL" id="GAI96412.1"/>
    </source>
</evidence>
<proteinExistence type="predicted"/>
<protein>
    <submittedName>
        <fullName evidence="1">Uncharacterized protein</fullName>
    </submittedName>
</protein>
<organism evidence="1">
    <name type="scientific">marine sediment metagenome</name>
    <dbReference type="NCBI Taxonomy" id="412755"/>
    <lineage>
        <taxon>unclassified sequences</taxon>
        <taxon>metagenomes</taxon>
        <taxon>ecological metagenomes</taxon>
    </lineage>
</organism>
<reference evidence="1" key="1">
    <citation type="journal article" date="2014" name="Front. Microbiol.">
        <title>High frequency of phylogenetically diverse reductive dehalogenase-homologous genes in deep subseafloor sedimentary metagenomes.</title>
        <authorList>
            <person name="Kawai M."/>
            <person name="Futagami T."/>
            <person name="Toyoda A."/>
            <person name="Takaki Y."/>
            <person name="Nishi S."/>
            <person name="Hori S."/>
            <person name="Arai W."/>
            <person name="Tsubouchi T."/>
            <person name="Morono Y."/>
            <person name="Uchiyama I."/>
            <person name="Ito T."/>
            <person name="Fujiyama A."/>
            <person name="Inagaki F."/>
            <person name="Takami H."/>
        </authorList>
    </citation>
    <scope>NUCLEOTIDE SEQUENCE</scope>
    <source>
        <strain evidence="1">Expedition CK06-06</strain>
    </source>
</reference>
<comment type="caution">
    <text evidence="1">The sequence shown here is derived from an EMBL/GenBank/DDBJ whole genome shotgun (WGS) entry which is preliminary data.</text>
</comment>
<dbReference type="AlphaFoldDB" id="X1STL7"/>
<name>X1STL7_9ZZZZ</name>
<dbReference type="EMBL" id="BARW01024833">
    <property type="protein sequence ID" value="GAI96412.1"/>
    <property type="molecule type" value="Genomic_DNA"/>
</dbReference>
<sequence>MLLFLNQRLLYLCTTSGAKGMAPSQSCPTLGTGEFETALKVLDGDRTLGKVYIFDFQGQSLTHTAAQPKQEAN</sequence>
<gene>
    <name evidence="1" type="ORF">S12H4_40851</name>
</gene>
<accession>X1STL7</accession>